<comment type="similarity">
    <text evidence="1">Belongs to the UPF0047 family.</text>
</comment>
<dbReference type="Pfam" id="PF01894">
    <property type="entry name" value="YjbQ"/>
    <property type="match status" value="1"/>
</dbReference>
<dbReference type="EMBL" id="FN648489">
    <property type="protein sequence ID" value="CBN79637.1"/>
    <property type="molecule type" value="Genomic_DNA"/>
</dbReference>
<dbReference type="eggNOG" id="KOG3267">
    <property type="taxonomic scope" value="Eukaryota"/>
</dbReference>
<dbReference type="PIRSF" id="PIRSF004681">
    <property type="entry name" value="UCP004681"/>
    <property type="match status" value="1"/>
</dbReference>
<dbReference type="OrthoDB" id="10255963at2759"/>
<dbReference type="InterPro" id="IPR001602">
    <property type="entry name" value="UPF0047_YjbQ-like"/>
</dbReference>
<dbReference type="OMA" id="TWQGIFF"/>
<dbReference type="SUPFAM" id="SSF111038">
    <property type="entry name" value="YjbQ-like"/>
    <property type="match status" value="1"/>
</dbReference>
<accession>D8LKN8</accession>
<dbReference type="Gene3D" id="2.60.120.460">
    <property type="entry name" value="YjbQ-like"/>
    <property type="match status" value="1"/>
</dbReference>
<dbReference type="InterPro" id="IPR035917">
    <property type="entry name" value="YjbQ-like_sf"/>
</dbReference>
<dbReference type="AlphaFoldDB" id="D8LKN8"/>
<dbReference type="NCBIfam" id="TIGR00149">
    <property type="entry name" value="TIGR00149_YjbQ"/>
    <property type="match status" value="1"/>
</dbReference>
<protein>
    <recommendedName>
        <fullName evidence="4">Secondary thiamine-phosphate synthase enzyme</fullName>
    </recommendedName>
</protein>
<dbReference type="PROSITE" id="PS01314">
    <property type="entry name" value="UPF0047"/>
    <property type="match status" value="1"/>
</dbReference>
<dbReference type="PANTHER" id="PTHR30615">
    <property type="entry name" value="UNCHARACTERIZED PROTEIN YJBQ-RELATED"/>
    <property type="match status" value="1"/>
</dbReference>
<dbReference type="PANTHER" id="PTHR30615:SF8">
    <property type="entry name" value="UPF0047 PROTEIN C4A8.02C"/>
    <property type="match status" value="1"/>
</dbReference>
<name>D8LKN8_ECTSI</name>
<sequence length="166" mass="17882">MSRKGSSASGIMTGKPSWAQRTVTVTAPSRGCHLITSEIVRQMPELREFKVGMANVFLKHTSASITLNENADPDVRTDMEAALNEIVPVKWHREMFTHVLEGPDDMTGHVKSSLVGASIDIPVTNGKLALGTWQGVYLCEHRDSGGFGGGHARNIVVTVQGLTNDG</sequence>
<gene>
    <name evidence="2" type="ORF">Esi_0301_0009</name>
</gene>
<dbReference type="STRING" id="2880.D8LKN8"/>
<evidence type="ECO:0000313" key="2">
    <source>
        <dbReference type="EMBL" id="CBN79637.1"/>
    </source>
</evidence>
<dbReference type="Proteomes" id="UP000002630">
    <property type="component" value="Linkage Group LG09"/>
</dbReference>
<evidence type="ECO:0008006" key="4">
    <source>
        <dbReference type="Google" id="ProtNLM"/>
    </source>
</evidence>
<proteinExistence type="inferred from homology"/>
<dbReference type="InParanoid" id="D8LKN8"/>
<evidence type="ECO:0000313" key="3">
    <source>
        <dbReference type="Proteomes" id="UP000002630"/>
    </source>
</evidence>
<evidence type="ECO:0000256" key="1">
    <source>
        <dbReference type="ARBA" id="ARBA00005534"/>
    </source>
</evidence>
<reference evidence="2 3" key="1">
    <citation type="journal article" date="2010" name="Nature">
        <title>The Ectocarpus genome and the independent evolution of multicellularity in brown algae.</title>
        <authorList>
            <person name="Cock J.M."/>
            <person name="Sterck L."/>
            <person name="Rouze P."/>
            <person name="Scornet D."/>
            <person name="Allen A.E."/>
            <person name="Amoutzias G."/>
            <person name="Anthouard V."/>
            <person name="Artiguenave F."/>
            <person name="Aury J.M."/>
            <person name="Badger J.H."/>
            <person name="Beszteri B."/>
            <person name="Billiau K."/>
            <person name="Bonnet E."/>
            <person name="Bothwell J.H."/>
            <person name="Bowler C."/>
            <person name="Boyen C."/>
            <person name="Brownlee C."/>
            <person name="Carrano C.J."/>
            <person name="Charrier B."/>
            <person name="Cho G.Y."/>
            <person name="Coelho S.M."/>
            <person name="Collen J."/>
            <person name="Corre E."/>
            <person name="Da Silva C."/>
            <person name="Delage L."/>
            <person name="Delaroque N."/>
            <person name="Dittami S.M."/>
            <person name="Doulbeau S."/>
            <person name="Elias M."/>
            <person name="Farnham G."/>
            <person name="Gachon C.M."/>
            <person name="Gschloessl B."/>
            <person name="Heesch S."/>
            <person name="Jabbari K."/>
            <person name="Jubin C."/>
            <person name="Kawai H."/>
            <person name="Kimura K."/>
            <person name="Kloareg B."/>
            <person name="Kupper F.C."/>
            <person name="Lang D."/>
            <person name="Le Bail A."/>
            <person name="Leblanc C."/>
            <person name="Lerouge P."/>
            <person name="Lohr M."/>
            <person name="Lopez P.J."/>
            <person name="Martens C."/>
            <person name="Maumus F."/>
            <person name="Michel G."/>
            <person name="Miranda-Saavedra D."/>
            <person name="Morales J."/>
            <person name="Moreau H."/>
            <person name="Motomura T."/>
            <person name="Nagasato C."/>
            <person name="Napoli C.A."/>
            <person name="Nelson D.R."/>
            <person name="Nyvall-Collen P."/>
            <person name="Peters A.F."/>
            <person name="Pommier C."/>
            <person name="Potin P."/>
            <person name="Poulain J."/>
            <person name="Quesneville H."/>
            <person name="Read B."/>
            <person name="Rensing S.A."/>
            <person name="Ritter A."/>
            <person name="Rousvoal S."/>
            <person name="Samanta M."/>
            <person name="Samson G."/>
            <person name="Schroeder D.C."/>
            <person name="Segurens B."/>
            <person name="Strittmatter M."/>
            <person name="Tonon T."/>
            <person name="Tregear J.W."/>
            <person name="Valentin K."/>
            <person name="von Dassow P."/>
            <person name="Yamagishi T."/>
            <person name="Van de Peer Y."/>
            <person name="Wincker P."/>
        </authorList>
    </citation>
    <scope>NUCLEOTIDE SEQUENCE [LARGE SCALE GENOMIC DNA]</scope>
    <source>
        <strain evidence="3">Ec32 / CCAP1310/4</strain>
    </source>
</reference>
<organism evidence="2 3">
    <name type="scientific">Ectocarpus siliculosus</name>
    <name type="common">Brown alga</name>
    <name type="synonym">Conferva siliculosa</name>
    <dbReference type="NCBI Taxonomy" id="2880"/>
    <lineage>
        <taxon>Eukaryota</taxon>
        <taxon>Sar</taxon>
        <taxon>Stramenopiles</taxon>
        <taxon>Ochrophyta</taxon>
        <taxon>PX clade</taxon>
        <taxon>Phaeophyceae</taxon>
        <taxon>Ectocarpales</taxon>
        <taxon>Ectocarpaceae</taxon>
        <taxon>Ectocarpus</taxon>
    </lineage>
</organism>
<dbReference type="EMBL" id="FN649734">
    <property type="protein sequence ID" value="CBN79637.1"/>
    <property type="molecule type" value="Genomic_DNA"/>
</dbReference>
<keyword evidence="3" id="KW-1185">Reference proteome</keyword>